<evidence type="ECO:0000313" key="8">
    <source>
        <dbReference type="EMBL" id="ANV80629.1"/>
    </source>
</evidence>
<feature type="site" description="Cleavage; by autolysis" evidence="7">
    <location>
        <begin position="148"/>
        <end position="149"/>
    </location>
</feature>
<feature type="active site" description="Nucleophile" evidence="5">
    <location>
        <position position="149"/>
    </location>
</feature>
<dbReference type="EMBL" id="KP211898">
    <property type="protein sequence ID" value="ANV80629.1"/>
    <property type="molecule type" value="Genomic_DNA"/>
</dbReference>
<protein>
    <recommendedName>
        <fullName evidence="3">Plant-type L-asparaginase</fullName>
        <ecNumber evidence="1">3.5.1.1</ecNumber>
    </recommendedName>
    <alternativeName>
        <fullName evidence="2">L-asparagine amidohydrolase</fullName>
    </alternativeName>
</protein>
<dbReference type="GO" id="GO:0004067">
    <property type="term" value="F:asparaginase activity"/>
    <property type="evidence" value="ECO:0007669"/>
    <property type="project" value="UniProtKB-EC"/>
</dbReference>
<comment type="catalytic activity">
    <reaction evidence="4">
        <text>L-asparagine + H2O = L-aspartate + NH4(+)</text>
        <dbReference type="Rhea" id="RHEA:21016"/>
        <dbReference type="ChEBI" id="CHEBI:15377"/>
        <dbReference type="ChEBI" id="CHEBI:28938"/>
        <dbReference type="ChEBI" id="CHEBI:29991"/>
        <dbReference type="ChEBI" id="CHEBI:58048"/>
        <dbReference type="EC" id="3.5.1.1"/>
    </reaction>
</comment>
<evidence type="ECO:0000256" key="7">
    <source>
        <dbReference type="PIRSR" id="PIRSR600246-3"/>
    </source>
</evidence>
<evidence type="ECO:0000256" key="6">
    <source>
        <dbReference type="PIRSR" id="PIRSR600246-2"/>
    </source>
</evidence>
<reference evidence="8" key="1">
    <citation type="submission" date="2014-11" db="EMBL/GenBank/DDBJ databases">
        <authorList>
            <person name="Zhu J."/>
            <person name="Qi W."/>
            <person name="Song R."/>
        </authorList>
    </citation>
    <scope>NUCLEOTIDE SEQUENCE</scope>
</reference>
<accession>A0A1B1TEB4</accession>
<dbReference type="Pfam" id="PF01112">
    <property type="entry name" value="Asparaginase_2"/>
    <property type="match status" value="1"/>
</dbReference>
<dbReference type="EC" id="3.5.1.1" evidence="1"/>
<proteinExistence type="predicted"/>
<organism evidence="8">
    <name type="scientific">uncultured Poseidoniia archaeon</name>
    <dbReference type="NCBI Taxonomy" id="1697135"/>
    <lineage>
        <taxon>Archaea</taxon>
        <taxon>Methanobacteriati</taxon>
        <taxon>Thermoplasmatota</taxon>
        <taxon>Candidatus Poseidoniia</taxon>
        <taxon>environmental samples</taxon>
    </lineage>
</organism>
<dbReference type="Gene3D" id="3.60.20.30">
    <property type="entry name" value="(Glycosyl)asparaginase"/>
    <property type="match status" value="1"/>
</dbReference>
<evidence type="ECO:0000256" key="2">
    <source>
        <dbReference type="ARBA" id="ARBA00030414"/>
    </source>
</evidence>
<evidence type="ECO:0000256" key="4">
    <source>
        <dbReference type="ARBA" id="ARBA00049366"/>
    </source>
</evidence>
<feature type="binding site" evidence="6">
    <location>
        <begin position="199"/>
        <end position="202"/>
    </location>
    <ligand>
        <name>substrate</name>
    </ligand>
</feature>
<evidence type="ECO:0000256" key="3">
    <source>
        <dbReference type="ARBA" id="ARBA00044776"/>
    </source>
</evidence>
<sequence length="273" mass="28235">MTIPAVIAHGGAGPGPARQDNLQVAINKAAEILTAGGTALDAAVQACVILENDPVFNAGTGSVMRTDGSVLTDASIQTGDGKIGFVIAMEETPNPILVAADLLDEEINGLTSQGARIWADEKGHTKKKVVGVSPKGQIGDSEREMTGDTVGVIARDRTGMIVVATSTGGCSFRPPGRVGDVPLPGSGFWAEQGLAVAATGIGEAITRALLSNKVYEKIKDKTYSLEESMNWGINTLISPEHSVGLIALGPSGRGLGVSNTDMPWATWEQESSE</sequence>
<dbReference type="CDD" id="cd04703">
    <property type="entry name" value="Asparaginase_2_like_1"/>
    <property type="match status" value="1"/>
</dbReference>
<evidence type="ECO:0000256" key="5">
    <source>
        <dbReference type="PIRSR" id="PIRSR600246-1"/>
    </source>
</evidence>
<dbReference type="AlphaFoldDB" id="A0A1B1TEB4"/>
<name>A0A1B1TEB4_9ARCH</name>
<dbReference type="SUPFAM" id="SSF56235">
    <property type="entry name" value="N-terminal nucleophile aminohydrolases (Ntn hydrolases)"/>
    <property type="match status" value="1"/>
</dbReference>
<dbReference type="InterPro" id="IPR029055">
    <property type="entry name" value="Ntn_hydrolases_N"/>
</dbReference>
<dbReference type="PANTHER" id="PTHR10188">
    <property type="entry name" value="L-ASPARAGINASE"/>
    <property type="match status" value="1"/>
</dbReference>
<reference evidence="8" key="2">
    <citation type="journal article" date="2015" name="ISME J.">
        <title>A new class of marine Euryarchaeota group II from the Mediterranean deep chlorophyll maximum.</title>
        <authorList>
            <person name="Martin-Cuadrado A.B."/>
            <person name="Garcia-Heredia I."/>
            <person name="Molto A.G."/>
            <person name="Lopez-Ubeda R."/>
            <person name="Kimes N."/>
            <person name="Lopez-Garcia P."/>
            <person name="Moreira D."/>
            <person name="Rodriguez-Valera F."/>
        </authorList>
    </citation>
    <scope>NUCLEOTIDE SEQUENCE</scope>
</reference>
<feature type="binding site" evidence="6">
    <location>
        <begin position="177"/>
        <end position="180"/>
    </location>
    <ligand>
        <name>substrate</name>
    </ligand>
</feature>
<dbReference type="PANTHER" id="PTHR10188:SF6">
    <property type="entry name" value="N(4)-(BETA-N-ACETYLGLUCOSAMINYL)-L-ASPARAGINASE"/>
    <property type="match status" value="1"/>
</dbReference>
<dbReference type="InterPro" id="IPR000246">
    <property type="entry name" value="Peptidase_T2"/>
</dbReference>
<evidence type="ECO:0000256" key="1">
    <source>
        <dbReference type="ARBA" id="ARBA00012920"/>
    </source>
</evidence>